<sequence>MVQAMRDGSQGRADGVDGVDGKGREKRGASWTQSQPPLGPLGLRTSLIRRASFGLMAGKGVVLEVKPTSSRPREAQTGILHLNFLTSDFSPATARRAFAFLSGGPRLSRRARHTRVDVPVGEGPCGSHSVWLVVAFQRSCRFLLPCPASSLHPIRGPPISSHGNLMLCHTSLQSLHAFVSRCIHHCASNAAMFGETRNVHKRSRPRSRRLCPLHTVSSLEEAPSHQVSEAEHLE</sequence>
<reference evidence="2" key="1">
    <citation type="journal article" date="2020" name="Stud. Mycol.">
        <title>101 Dothideomycetes genomes: a test case for predicting lifestyles and emergence of pathogens.</title>
        <authorList>
            <person name="Haridas S."/>
            <person name="Albert R."/>
            <person name="Binder M."/>
            <person name="Bloem J."/>
            <person name="Labutti K."/>
            <person name="Salamov A."/>
            <person name="Andreopoulos B."/>
            <person name="Baker S."/>
            <person name="Barry K."/>
            <person name="Bills G."/>
            <person name="Bluhm B."/>
            <person name="Cannon C."/>
            <person name="Castanera R."/>
            <person name="Culley D."/>
            <person name="Daum C."/>
            <person name="Ezra D."/>
            <person name="Gonzalez J."/>
            <person name="Henrissat B."/>
            <person name="Kuo A."/>
            <person name="Liang C."/>
            <person name="Lipzen A."/>
            <person name="Lutzoni F."/>
            <person name="Magnuson J."/>
            <person name="Mondo S."/>
            <person name="Nolan M."/>
            <person name="Ohm R."/>
            <person name="Pangilinan J."/>
            <person name="Park H.-J."/>
            <person name="Ramirez L."/>
            <person name="Alfaro M."/>
            <person name="Sun H."/>
            <person name="Tritt A."/>
            <person name="Yoshinaga Y."/>
            <person name="Zwiers L.-H."/>
            <person name="Turgeon B."/>
            <person name="Goodwin S."/>
            <person name="Spatafora J."/>
            <person name="Crous P."/>
            <person name="Grigoriev I."/>
        </authorList>
    </citation>
    <scope>NUCLEOTIDE SEQUENCE</scope>
    <source>
        <strain evidence="2">CBS 119687</strain>
    </source>
</reference>
<name>A0A6A6AA64_9PLEO</name>
<evidence type="ECO:0000256" key="1">
    <source>
        <dbReference type="SAM" id="MobiDB-lite"/>
    </source>
</evidence>
<dbReference type="Proteomes" id="UP000799771">
    <property type="component" value="Unassembled WGS sequence"/>
</dbReference>
<evidence type="ECO:0000313" key="2">
    <source>
        <dbReference type="EMBL" id="KAF2128103.1"/>
    </source>
</evidence>
<dbReference type="AlphaFoldDB" id="A0A6A6AA64"/>
<feature type="region of interest" description="Disordered" evidence="1">
    <location>
        <begin position="1"/>
        <end position="38"/>
    </location>
</feature>
<feature type="compositionally biased region" description="Basic and acidic residues" evidence="1">
    <location>
        <begin position="19"/>
        <end position="28"/>
    </location>
</feature>
<gene>
    <name evidence="2" type="ORF">P153DRAFT_387066</name>
</gene>
<accession>A0A6A6AA64</accession>
<keyword evidence="3" id="KW-1185">Reference proteome</keyword>
<dbReference type="GeneID" id="54411037"/>
<evidence type="ECO:0000313" key="3">
    <source>
        <dbReference type="Proteomes" id="UP000799771"/>
    </source>
</evidence>
<dbReference type="EMBL" id="ML977509">
    <property type="protein sequence ID" value="KAF2128103.1"/>
    <property type="molecule type" value="Genomic_DNA"/>
</dbReference>
<proteinExistence type="predicted"/>
<organism evidence="2 3">
    <name type="scientific">Dothidotthia symphoricarpi CBS 119687</name>
    <dbReference type="NCBI Taxonomy" id="1392245"/>
    <lineage>
        <taxon>Eukaryota</taxon>
        <taxon>Fungi</taxon>
        <taxon>Dikarya</taxon>
        <taxon>Ascomycota</taxon>
        <taxon>Pezizomycotina</taxon>
        <taxon>Dothideomycetes</taxon>
        <taxon>Pleosporomycetidae</taxon>
        <taxon>Pleosporales</taxon>
        <taxon>Dothidotthiaceae</taxon>
        <taxon>Dothidotthia</taxon>
    </lineage>
</organism>
<protein>
    <submittedName>
        <fullName evidence="2">Uncharacterized protein</fullName>
    </submittedName>
</protein>
<dbReference type="RefSeq" id="XP_033522492.1">
    <property type="nucleotide sequence ID" value="XM_033670605.1"/>
</dbReference>